<proteinExistence type="predicted"/>
<keyword evidence="1" id="KW-0732">Signal</keyword>
<feature type="signal peptide" evidence="1">
    <location>
        <begin position="1"/>
        <end position="21"/>
    </location>
</feature>
<evidence type="ECO:0008006" key="4">
    <source>
        <dbReference type="Google" id="ProtNLM"/>
    </source>
</evidence>
<reference evidence="2 3" key="1">
    <citation type="journal article" date="2023" name="Plants (Basel)">
        <title>Bridging the Gap: Combining Genomics and Transcriptomics Approaches to Understand Stylosanthes scabra, an Orphan Legume from the Brazilian Caatinga.</title>
        <authorList>
            <person name="Ferreira-Neto J.R.C."/>
            <person name="da Silva M.D."/>
            <person name="Binneck E."/>
            <person name="de Melo N.F."/>
            <person name="da Silva R.H."/>
            <person name="de Melo A.L.T.M."/>
            <person name="Pandolfi V."/>
            <person name="Bustamante F.O."/>
            <person name="Brasileiro-Vidal A.C."/>
            <person name="Benko-Iseppon A.M."/>
        </authorList>
    </citation>
    <scope>NUCLEOTIDE SEQUENCE [LARGE SCALE GENOMIC DNA]</scope>
    <source>
        <tissue evidence="2">Leaves</tissue>
    </source>
</reference>
<organism evidence="2 3">
    <name type="scientific">Stylosanthes scabra</name>
    <dbReference type="NCBI Taxonomy" id="79078"/>
    <lineage>
        <taxon>Eukaryota</taxon>
        <taxon>Viridiplantae</taxon>
        <taxon>Streptophyta</taxon>
        <taxon>Embryophyta</taxon>
        <taxon>Tracheophyta</taxon>
        <taxon>Spermatophyta</taxon>
        <taxon>Magnoliopsida</taxon>
        <taxon>eudicotyledons</taxon>
        <taxon>Gunneridae</taxon>
        <taxon>Pentapetalae</taxon>
        <taxon>rosids</taxon>
        <taxon>fabids</taxon>
        <taxon>Fabales</taxon>
        <taxon>Fabaceae</taxon>
        <taxon>Papilionoideae</taxon>
        <taxon>50 kb inversion clade</taxon>
        <taxon>dalbergioids sensu lato</taxon>
        <taxon>Dalbergieae</taxon>
        <taxon>Pterocarpus clade</taxon>
        <taxon>Stylosanthes</taxon>
    </lineage>
</organism>
<comment type="caution">
    <text evidence="2">The sequence shown here is derived from an EMBL/GenBank/DDBJ whole genome shotgun (WGS) entry which is preliminary data.</text>
</comment>
<dbReference type="Proteomes" id="UP001341840">
    <property type="component" value="Unassembled WGS sequence"/>
</dbReference>
<protein>
    <recommendedName>
        <fullName evidence="4">Secreted protein</fullName>
    </recommendedName>
</protein>
<evidence type="ECO:0000313" key="2">
    <source>
        <dbReference type="EMBL" id="MED6175608.1"/>
    </source>
</evidence>
<keyword evidence="3" id="KW-1185">Reference proteome</keyword>
<name>A0ABU6VUU3_9FABA</name>
<gene>
    <name evidence="2" type="ORF">PIB30_080018</name>
</gene>
<evidence type="ECO:0000313" key="3">
    <source>
        <dbReference type="Proteomes" id="UP001341840"/>
    </source>
</evidence>
<sequence length="109" mass="11429">MLLRAAAIVVLLLCCAKESSPDMSCFSSNPSAAMESGFPLLSEMVCFCFPQDFIVGAASHPIVPTASPWASPTLNQPLALPICLFSLFLSMAPDPTLGSSLPPNPSGTW</sequence>
<dbReference type="EMBL" id="JASCZI010152187">
    <property type="protein sequence ID" value="MED6175608.1"/>
    <property type="molecule type" value="Genomic_DNA"/>
</dbReference>
<feature type="chain" id="PRO_5047102464" description="Secreted protein" evidence="1">
    <location>
        <begin position="22"/>
        <end position="109"/>
    </location>
</feature>
<evidence type="ECO:0000256" key="1">
    <source>
        <dbReference type="SAM" id="SignalP"/>
    </source>
</evidence>
<accession>A0ABU6VUU3</accession>